<reference evidence="1 2" key="1">
    <citation type="journal article" date="2024" name="G3 (Bethesda)">
        <title>Genome assembly of Hibiscus sabdariffa L. provides insights into metabolisms of medicinal natural products.</title>
        <authorList>
            <person name="Kim T."/>
        </authorList>
    </citation>
    <scope>NUCLEOTIDE SEQUENCE [LARGE SCALE GENOMIC DNA]</scope>
    <source>
        <strain evidence="1">TK-2024</strain>
        <tissue evidence="1">Old leaves</tissue>
    </source>
</reference>
<gene>
    <name evidence="1" type="ORF">V6N12_042316</name>
</gene>
<dbReference type="EMBL" id="JBBPBM010000015">
    <property type="protein sequence ID" value="KAK8559028.1"/>
    <property type="molecule type" value="Genomic_DNA"/>
</dbReference>
<dbReference type="Proteomes" id="UP001472677">
    <property type="component" value="Unassembled WGS sequence"/>
</dbReference>
<proteinExistence type="predicted"/>
<name>A0ABR2EEE5_9ROSI</name>
<sequence>MVLCVTLTAPSYTVSVGNETATTLAPSMTCATIVTVAGDGSVAALSLGESTRLSDPPGVVVSDHGMDGISTLVVIPPSLEQFGSPIPLDDNMEGNDMPLSDVGESDGSDAERDLFEEAGLAKTKAKATYASVVLGSTQDGGCTRWCFLWLFGHIEQFCGKNAPASVVQVESEEQKEKGFSPANLYGPWMLAGNKKRRPRKNFQSDIGSGATNWVDTVAHGAGDVAALENLGQHVVDSLPASSRGSRKKGLVKGSGGASVVALRQGALPAVTTRSMIVREELMRLLKRVLRFKKIGLLCTSSAVLSYWFYSVTIPNKLPHSGPSGGELSIDPGDHVGIHPGDTVMSSDKLNDGVMEVGNDCTHGDKENHVWIQGMKIDNGGKVGMISKLGMRRLMVLAQGSC</sequence>
<evidence type="ECO:0000313" key="1">
    <source>
        <dbReference type="EMBL" id="KAK8559028.1"/>
    </source>
</evidence>
<evidence type="ECO:0000313" key="2">
    <source>
        <dbReference type="Proteomes" id="UP001472677"/>
    </source>
</evidence>
<keyword evidence="2" id="KW-1185">Reference proteome</keyword>
<protein>
    <submittedName>
        <fullName evidence="1">Uncharacterized protein</fullName>
    </submittedName>
</protein>
<organism evidence="1 2">
    <name type="scientific">Hibiscus sabdariffa</name>
    <name type="common">roselle</name>
    <dbReference type="NCBI Taxonomy" id="183260"/>
    <lineage>
        <taxon>Eukaryota</taxon>
        <taxon>Viridiplantae</taxon>
        <taxon>Streptophyta</taxon>
        <taxon>Embryophyta</taxon>
        <taxon>Tracheophyta</taxon>
        <taxon>Spermatophyta</taxon>
        <taxon>Magnoliopsida</taxon>
        <taxon>eudicotyledons</taxon>
        <taxon>Gunneridae</taxon>
        <taxon>Pentapetalae</taxon>
        <taxon>rosids</taxon>
        <taxon>malvids</taxon>
        <taxon>Malvales</taxon>
        <taxon>Malvaceae</taxon>
        <taxon>Malvoideae</taxon>
        <taxon>Hibiscus</taxon>
    </lineage>
</organism>
<comment type="caution">
    <text evidence="1">The sequence shown here is derived from an EMBL/GenBank/DDBJ whole genome shotgun (WGS) entry which is preliminary data.</text>
</comment>
<accession>A0ABR2EEE5</accession>